<dbReference type="AlphaFoldDB" id="A0A328WK40"/>
<reference evidence="2 3" key="1">
    <citation type="submission" date="2018-06" db="EMBL/GenBank/DDBJ databases">
        <title>Genomic Encyclopedia of Type Strains, Phase III (KMG-III): the genomes of soil and plant-associated and newly described type strains.</title>
        <authorList>
            <person name="Whitman W."/>
        </authorList>
    </citation>
    <scope>NUCLEOTIDE SEQUENCE [LARGE SCALE GENOMIC DNA]</scope>
    <source>
        <strain evidence="2 3">CGMCC 1.12504</strain>
    </source>
</reference>
<organism evidence="2 3">
    <name type="scientific">Flavobacterium lacus</name>
    <dbReference type="NCBI Taxonomy" id="1353778"/>
    <lineage>
        <taxon>Bacteria</taxon>
        <taxon>Pseudomonadati</taxon>
        <taxon>Bacteroidota</taxon>
        <taxon>Flavobacteriia</taxon>
        <taxon>Flavobacteriales</taxon>
        <taxon>Flavobacteriaceae</taxon>
        <taxon>Flavobacterium</taxon>
    </lineage>
</organism>
<gene>
    <name evidence="2" type="ORF">B0I10_11614</name>
</gene>
<dbReference type="OrthoDB" id="1326385at2"/>
<evidence type="ECO:0000259" key="1">
    <source>
        <dbReference type="Pfam" id="PF00535"/>
    </source>
</evidence>
<proteinExistence type="predicted"/>
<dbReference type="Pfam" id="PF00535">
    <property type="entry name" value="Glycos_transf_2"/>
    <property type="match status" value="1"/>
</dbReference>
<evidence type="ECO:0000313" key="3">
    <source>
        <dbReference type="Proteomes" id="UP000249518"/>
    </source>
</evidence>
<dbReference type="InterPro" id="IPR050834">
    <property type="entry name" value="Glycosyltransf_2"/>
</dbReference>
<dbReference type="CDD" id="cd00761">
    <property type="entry name" value="Glyco_tranf_GTA_type"/>
    <property type="match status" value="1"/>
</dbReference>
<dbReference type="EMBL" id="QLSV01000016">
    <property type="protein sequence ID" value="RAR46611.1"/>
    <property type="molecule type" value="Genomic_DNA"/>
</dbReference>
<dbReference type="SUPFAM" id="SSF53448">
    <property type="entry name" value="Nucleotide-diphospho-sugar transferases"/>
    <property type="match status" value="1"/>
</dbReference>
<dbReference type="GO" id="GO:0016740">
    <property type="term" value="F:transferase activity"/>
    <property type="evidence" value="ECO:0007669"/>
    <property type="project" value="UniProtKB-KW"/>
</dbReference>
<dbReference type="InterPro" id="IPR001173">
    <property type="entry name" value="Glyco_trans_2-like"/>
</dbReference>
<feature type="domain" description="Glycosyltransferase 2-like" evidence="1">
    <location>
        <begin position="156"/>
        <end position="298"/>
    </location>
</feature>
<evidence type="ECO:0000313" key="2">
    <source>
        <dbReference type="EMBL" id="RAR46611.1"/>
    </source>
</evidence>
<dbReference type="Proteomes" id="UP000249518">
    <property type="component" value="Unassembled WGS sequence"/>
</dbReference>
<protein>
    <submittedName>
        <fullName evidence="2">GT2 family glycosyltransferase</fullName>
    </submittedName>
</protein>
<keyword evidence="3" id="KW-1185">Reference proteome</keyword>
<dbReference type="PANTHER" id="PTHR43685:SF2">
    <property type="entry name" value="GLYCOSYLTRANSFERASE 2-LIKE DOMAIN-CONTAINING PROTEIN"/>
    <property type="match status" value="1"/>
</dbReference>
<dbReference type="InterPro" id="IPR029044">
    <property type="entry name" value="Nucleotide-diphossugar_trans"/>
</dbReference>
<name>A0A328WK40_9FLAO</name>
<keyword evidence="2" id="KW-0808">Transferase</keyword>
<dbReference type="RefSeq" id="WP_112087103.1">
    <property type="nucleotide sequence ID" value="NZ_QLSV01000016.1"/>
</dbReference>
<sequence length="447" mass="53148">MIFNFIKYQIPIWYYNLKPSSDFGYFPTEKQLEENQFVLQKDLRYVSEESQKRDLAWTAFQSGFINKNYKPGLNIWTSVKLPLEDEYLFLRKNFHKAWVVYTLIIRIITFHNPIKEVLGFLKHKTVKRQDYSKQVYEYSDYNDFKSQLINSNPLVSVVIPTLNRYQYLKDVFLDLEKQTYRNFEVIVVDQTDDFKEEFYGGWNFDLKYWFQKEKALWKARNEAIKSAKGELILLYDDDSLVDDNWIEEHLKCLDYFNADLSSGVSLSVVGAEVPSDYSYFKWSAQLDTGNVLLKKEIFYKIGFFDLQFEKQRMGDGEYGLRCYLNGYKNISNYKAKRIHLKVSEGGLRQMGSWDGWRPKKLFGPRPVPSVLYLSRKYFGKDLSRLYLLKTIIPSLVPYKLKKNKNLKVISFFLIPFVFPLICYQIYKSWNLASSKLEHDFLTPKNIK</sequence>
<accession>A0A328WK40</accession>
<dbReference type="Gene3D" id="3.90.550.10">
    <property type="entry name" value="Spore Coat Polysaccharide Biosynthesis Protein SpsA, Chain A"/>
    <property type="match status" value="1"/>
</dbReference>
<comment type="caution">
    <text evidence="2">The sequence shown here is derived from an EMBL/GenBank/DDBJ whole genome shotgun (WGS) entry which is preliminary data.</text>
</comment>
<dbReference type="PANTHER" id="PTHR43685">
    <property type="entry name" value="GLYCOSYLTRANSFERASE"/>
    <property type="match status" value="1"/>
</dbReference>